<name>A0AAE9CYP2_CAEBR</name>
<dbReference type="Gene3D" id="3.30.1120.10">
    <property type="match status" value="1"/>
</dbReference>
<evidence type="ECO:0000259" key="5">
    <source>
        <dbReference type="Pfam" id="PF00884"/>
    </source>
</evidence>
<evidence type="ECO:0000313" key="6">
    <source>
        <dbReference type="EMBL" id="ULT86032.1"/>
    </source>
</evidence>
<evidence type="ECO:0000256" key="4">
    <source>
        <dbReference type="SAM" id="Phobius"/>
    </source>
</evidence>
<sequence>MKTKLVDKMAGQAIHMYDENCCLVKVEMIMSPVSFFLLFIFTLHTLQEQLREDCSVQPPSPHHPNIVVLMIDDLGYGDIAAYGHPTQEYTQVDRMAAEGTRFTQAYSADSMCSPSRAGFITGRLPIRLGIVGGRRVFVPYDIGGLPKTETTMAEMLKEAGYATGMVGKWHLGINENNATDGAHLPSKRGFDYVGVNLPFTNVWQCDTTKEYYDKGPDPSLCFLYDGDDIVQQPMKFEHMTENLVGDWKRFLMTRLAQDQHERPFFFYFSFPQVHSTQFASKRFRGSSVRGIYGDSINEMSWAVGEVLDSLVNAGIAENTLVILMSDHGPHVELCLNGGSTAGLKGGKSNSYEGGFRIPFIAWQPGTVKPSRVSHEVISSMDLFPTFRAMNEECLFEKEALRSDGINIADELRGETDDVEGSLGKARPIIYYCNTHLMAIRIGDYKVHYKTSPIFLNTSVDPNLDYFCPNGKPKSDWYVSQVCPDEHLQKHYPPLVFDLIRDPYEQYPLQNSVKSQEIRFQAMQRLTEHKSSLVKVKNVLGNFNKTLIPCCNPPSCKCDKLTRPNGESDERPEYVGLAPDLDRTEYELLHRFF</sequence>
<dbReference type="PANTHER" id="PTHR43751:SF2">
    <property type="entry name" value="SULFATASE N-TERMINAL DOMAIN-CONTAINING PROTEIN"/>
    <property type="match status" value="1"/>
</dbReference>
<dbReference type="PROSITE" id="PS00149">
    <property type="entry name" value="SULFATASE_2"/>
    <property type="match status" value="1"/>
</dbReference>
<dbReference type="InterPro" id="IPR024607">
    <property type="entry name" value="Sulfatase_CS"/>
</dbReference>
<evidence type="ECO:0000256" key="2">
    <source>
        <dbReference type="ARBA" id="ARBA00008779"/>
    </source>
</evidence>
<keyword evidence="4" id="KW-0472">Membrane</keyword>
<dbReference type="Proteomes" id="UP000827892">
    <property type="component" value="Chromosome V"/>
</dbReference>
<evidence type="ECO:0000313" key="7">
    <source>
        <dbReference type="Proteomes" id="UP000827892"/>
    </source>
</evidence>
<dbReference type="PROSITE" id="PS00523">
    <property type="entry name" value="SULFATASE_1"/>
    <property type="match status" value="1"/>
</dbReference>
<dbReference type="Pfam" id="PF00884">
    <property type="entry name" value="Sulfatase"/>
    <property type="match status" value="1"/>
</dbReference>
<dbReference type="Gene3D" id="3.40.720.10">
    <property type="entry name" value="Alkaline Phosphatase, subunit A"/>
    <property type="match status" value="1"/>
</dbReference>
<evidence type="ECO:0000256" key="3">
    <source>
        <dbReference type="ARBA" id="ARBA00022801"/>
    </source>
</evidence>
<accession>A0AAE9CYP2</accession>
<dbReference type="InterPro" id="IPR000917">
    <property type="entry name" value="Sulfatase_N"/>
</dbReference>
<dbReference type="InterPro" id="IPR052701">
    <property type="entry name" value="GAG_Ulvan_Degrading_Sulfatases"/>
</dbReference>
<dbReference type="AlphaFoldDB" id="A0AAE9CYP2"/>
<organism evidence="6 7">
    <name type="scientific">Caenorhabditis briggsae</name>
    <dbReference type="NCBI Taxonomy" id="6238"/>
    <lineage>
        <taxon>Eukaryota</taxon>
        <taxon>Metazoa</taxon>
        <taxon>Ecdysozoa</taxon>
        <taxon>Nematoda</taxon>
        <taxon>Chromadorea</taxon>
        <taxon>Rhabditida</taxon>
        <taxon>Rhabditina</taxon>
        <taxon>Rhabditomorpha</taxon>
        <taxon>Rhabditoidea</taxon>
        <taxon>Rhabditidae</taxon>
        <taxon>Peloderinae</taxon>
        <taxon>Caenorhabditis</taxon>
    </lineage>
</organism>
<feature type="transmembrane region" description="Helical" evidence="4">
    <location>
        <begin position="21"/>
        <end position="43"/>
    </location>
</feature>
<dbReference type="CDD" id="cd16160">
    <property type="entry name" value="spARS_like"/>
    <property type="match status" value="1"/>
</dbReference>
<dbReference type="SUPFAM" id="SSF53649">
    <property type="entry name" value="Alkaline phosphatase-like"/>
    <property type="match status" value="1"/>
</dbReference>
<dbReference type="Pfam" id="PF14707">
    <property type="entry name" value="Sulfatase_C"/>
    <property type="match status" value="1"/>
</dbReference>
<feature type="domain" description="Sulfatase N-terminal" evidence="5">
    <location>
        <begin position="64"/>
        <end position="386"/>
    </location>
</feature>
<comment type="similarity">
    <text evidence="2">Belongs to the sulfatase family.</text>
</comment>
<comment type="cofactor">
    <cofactor evidence="1">
        <name>Ca(2+)</name>
        <dbReference type="ChEBI" id="CHEBI:29108"/>
    </cofactor>
</comment>
<keyword evidence="3" id="KW-0378">Hydrolase</keyword>
<dbReference type="EMBL" id="CP090895">
    <property type="protein sequence ID" value="ULT86032.1"/>
    <property type="molecule type" value="Genomic_DNA"/>
</dbReference>
<dbReference type="GO" id="GO:0016787">
    <property type="term" value="F:hydrolase activity"/>
    <property type="evidence" value="ECO:0007669"/>
    <property type="project" value="UniProtKB-KW"/>
</dbReference>
<proteinExistence type="inferred from homology"/>
<protein>
    <recommendedName>
        <fullName evidence="5">Sulfatase N-terminal domain-containing protein</fullName>
    </recommendedName>
</protein>
<evidence type="ECO:0000256" key="1">
    <source>
        <dbReference type="ARBA" id="ARBA00001913"/>
    </source>
</evidence>
<dbReference type="PANTHER" id="PTHR43751">
    <property type="entry name" value="SULFATASE"/>
    <property type="match status" value="1"/>
</dbReference>
<keyword evidence="4" id="KW-1133">Transmembrane helix</keyword>
<gene>
    <name evidence="6" type="ORF">L3Y34_006015</name>
</gene>
<dbReference type="InterPro" id="IPR017850">
    <property type="entry name" value="Alkaline_phosphatase_core_sf"/>
</dbReference>
<reference evidence="6 7" key="1">
    <citation type="submission" date="2022-02" db="EMBL/GenBank/DDBJ databases">
        <title>Chromosome-level reference genomes for two strains of Caenorhabditis briggsae: an improved platform for comparative genomics.</title>
        <authorList>
            <person name="Stevens L."/>
            <person name="Andersen E.C."/>
        </authorList>
    </citation>
    <scope>NUCLEOTIDE SEQUENCE [LARGE SCALE GENOMIC DNA]</scope>
    <source>
        <strain evidence="6">QX1410_ONT</strain>
        <tissue evidence="6">Whole-organism</tissue>
    </source>
</reference>
<keyword evidence="4" id="KW-0812">Transmembrane</keyword>